<name>A0A5D3KB23_9BRAD</name>
<proteinExistence type="predicted"/>
<dbReference type="GO" id="GO:0031543">
    <property type="term" value="F:peptidyl-proline dioxygenase activity"/>
    <property type="evidence" value="ECO:0007669"/>
    <property type="project" value="TreeGrafter"/>
</dbReference>
<dbReference type="RefSeq" id="WP_148775084.1">
    <property type="nucleotide sequence ID" value="NZ_VSSS01000041.1"/>
</dbReference>
<dbReference type="InterPro" id="IPR044862">
    <property type="entry name" value="Pro_4_hyd_alph_FE2OG_OXY"/>
</dbReference>
<dbReference type="PANTHER" id="PTHR12117">
    <property type="entry name" value="HISTONE ACETYLTRANSFERASE COMPLEX"/>
    <property type="match status" value="1"/>
</dbReference>
<keyword evidence="3" id="KW-1185">Reference proteome</keyword>
<dbReference type="InterPro" id="IPR051842">
    <property type="entry name" value="uS12_prolyl_hydroxylase"/>
</dbReference>
<dbReference type="Pfam" id="PF13640">
    <property type="entry name" value="2OG-FeII_Oxy_3"/>
    <property type="match status" value="1"/>
</dbReference>
<reference evidence="2 3" key="1">
    <citation type="submission" date="2019-08" db="EMBL/GenBank/DDBJ databases">
        <title>Bradyrhizobium hipponensis sp. nov., a rhizobium isolated from a Lupinus angustifolius root nodule in Tunisia.</title>
        <authorList>
            <person name="Off K."/>
            <person name="Rejili M."/>
            <person name="Mars M."/>
            <person name="Brachmann A."/>
            <person name="Marin M."/>
        </authorList>
    </citation>
    <scope>NUCLEOTIDE SEQUENCE [LARGE SCALE GENOMIC DNA]</scope>
    <source>
        <strain evidence="2 3">CTAW71</strain>
    </source>
</reference>
<evidence type="ECO:0000313" key="3">
    <source>
        <dbReference type="Proteomes" id="UP000324758"/>
    </source>
</evidence>
<sequence length="266" mass="30455">MLMRSTVMRSNLALDGENFAVAYQRARPFPHIALKDFWDVEQIAEVSRQVKEFSFFDGEKDFYGTQKKRYCGTYERMPPAVRELIDTCHHRSFIKFLEDMTGESDLVGDPQLVGGGIHSSTTGGFLKVHADFNWNEQLGLYRRLNLLIYLNSGWEESWGGSLELWSRDMSRKEVSIAPFFNTVAVFSTDESSYHGHPDPLNCPEGVTRDSIALYYYSPAKPIDARRTKRGISEYRSRGVSDFLSSVKYKLIDKFRAKIGYVAPRNG</sequence>
<feature type="domain" description="Prolyl 4-hydroxylase alpha subunit Fe(2+) 2OG dioxygenase" evidence="1">
    <location>
        <begin position="118"/>
        <end position="216"/>
    </location>
</feature>
<dbReference type="Proteomes" id="UP000324758">
    <property type="component" value="Unassembled WGS sequence"/>
</dbReference>
<dbReference type="EMBL" id="VSSS01000041">
    <property type="protein sequence ID" value="TYL92011.1"/>
    <property type="molecule type" value="Genomic_DNA"/>
</dbReference>
<dbReference type="AlphaFoldDB" id="A0A5D3KB23"/>
<dbReference type="Gene3D" id="2.60.120.620">
    <property type="entry name" value="q2cbj1_9rhob like domain"/>
    <property type="match status" value="1"/>
</dbReference>
<evidence type="ECO:0000313" key="2">
    <source>
        <dbReference type="EMBL" id="TYL92011.1"/>
    </source>
</evidence>
<evidence type="ECO:0000259" key="1">
    <source>
        <dbReference type="Pfam" id="PF13640"/>
    </source>
</evidence>
<comment type="caution">
    <text evidence="2">The sequence shown here is derived from an EMBL/GenBank/DDBJ whole genome shotgun (WGS) entry which is preliminary data.</text>
</comment>
<dbReference type="GO" id="GO:0006449">
    <property type="term" value="P:regulation of translational termination"/>
    <property type="evidence" value="ECO:0007669"/>
    <property type="project" value="TreeGrafter"/>
</dbReference>
<dbReference type="GO" id="GO:0005737">
    <property type="term" value="C:cytoplasm"/>
    <property type="evidence" value="ECO:0007669"/>
    <property type="project" value="TreeGrafter"/>
</dbReference>
<organism evidence="2 3">
    <name type="scientific">Bradyrhizobium rifense</name>
    <dbReference type="NCBI Taxonomy" id="515499"/>
    <lineage>
        <taxon>Bacteria</taxon>
        <taxon>Pseudomonadati</taxon>
        <taxon>Pseudomonadota</taxon>
        <taxon>Alphaproteobacteria</taxon>
        <taxon>Hyphomicrobiales</taxon>
        <taxon>Nitrobacteraceae</taxon>
        <taxon>Bradyrhizobium</taxon>
    </lineage>
</organism>
<dbReference type="PANTHER" id="PTHR12117:SF0">
    <property type="entry name" value="PROLYL 3-HYDROXYLASE OGFOD1"/>
    <property type="match status" value="1"/>
</dbReference>
<dbReference type="OrthoDB" id="9783171at2"/>
<accession>A0A5D3KB23</accession>
<gene>
    <name evidence="2" type="ORF">FXB40_26560</name>
</gene>
<protein>
    <submittedName>
        <fullName evidence="2">2OG-Fe(II) oxygenase</fullName>
    </submittedName>
</protein>